<proteinExistence type="predicted"/>
<keyword evidence="2" id="KW-1185">Reference proteome</keyword>
<evidence type="ECO:0000313" key="1">
    <source>
        <dbReference type="EMBL" id="GCE37733.1"/>
    </source>
</evidence>
<protein>
    <submittedName>
        <fullName evidence="1">Uncharacterized protein</fullName>
    </submittedName>
</protein>
<dbReference type="Proteomes" id="UP000287519">
    <property type="component" value="Unassembled WGS sequence"/>
</dbReference>
<comment type="caution">
    <text evidence="1">The sequence shown here is derived from an EMBL/GenBank/DDBJ whole genome shotgun (WGS) entry which is preliminary data.</text>
</comment>
<name>A0A402C272_RHOWR</name>
<gene>
    <name evidence="1" type="ORF">Rhow_000579</name>
</gene>
<organism evidence="1 2">
    <name type="scientific">Rhodococcus wratislaviensis</name>
    <name type="common">Tsukamurella wratislaviensis</name>
    <dbReference type="NCBI Taxonomy" id="44752"/>
    <lineage>
        <taxon>Bacteria</taxon>
        <taxon>Bacillati</taxon>
        <taxon>Actinomycetota</taxon>
        <taxon>Actinomycetes</taxon>
        <taxon>Mycobacteriales</taxon>
        <taxon>Nocardiaceae</taxon>
        <taxon>Rhodococcus</taxon>
    </lineage>
</organism>
<sequence>MCAVHLVYAPLDVRRDDGHQIRRTPDVYAHRNLDHINLDPGASPHAHLESMRDAG</sequence>
<dbReference type="AlphaFoldDB" id="A0A402C272"/>
<reference evidence="1 2" key="1">
    <citation type="submission" date="2018-11" db="EMBL/GenBank/DDBJ databases">
        <title>Microbial catabolism of amino acid.</title>
        <authorList>
            <person name="Hibi M."/>
            <person name="Ogawa J."/>
        </authorList>
    </citation>
    <scope>NUCLEOTIDE SEQUENCE [LARGE SCALE GENOMIC DNA]</scope>
    <source>
        <strain evidence="1 2">C31-06</strain>
    </source>
</reference>
<dbReference type="EMBL" id="BHYM01000012">
    <property type="protein sequence ID" value="GCE37733.1"/>
    <property type="molecule type" value="Genomic_DNA"/>
</dbReference>
<accession>A0A402C272</accession>
<evidence type="ECO:0000313" key="2">
    <source>
        <dbReference type="Proteomes" id="UP000287519"/>
    </source>
</evidence>